<evidence type="ECO:0000259" key="5">
    <source>
        <dbReference type="PROSITE" id="PS50871"/>
    </source>
</evidence>
<dbReference type="PANTHER" id="PTHR22923">
    <property type="entry name" value="CEREBELLIN-RELATED"/>
    <property type="match status" value="1"/>
</dbReference>
<feature type="domain" description="C1q" evidence="5">
    <location>
        <begin position="137"/>
        <end position="283"/>
    </location>
</feature>
<dbReference type="EMBL" id="JACVVK020000262">
    <property type="protein sequence ID" value="KAK7481447.1"/>
    <property type="molecule type" value="Genomic_DNA"/>
</dbReference>
<keyword evidence="2" id="KW-0964">Secreted</keyword>
<proteinExistence type="predicted"/>
<comment type="caution">
    <text evidence="6">The sequence shown here is derived from an EMBL/GenBank/DDBJ whole genome shotgun (WGS) entry which is preliminary data.</text>
</comment>
<dbReference type="GO" id="GO:0005576">
    <property type="term" value="C:extracellular region"/>
    <property type="evidence" value="ECO:0007669"/>
    <property type="project" value="UniProtKB-SubCell"/>
</dbReference>
<dbReference type="InterPro" id="IPR001073">
    <property type="entry name" value="C1q_dom"/>
</dbReference>
<evidence type="ECO:0000256" key="2">
    <source>
        <dbReference type="ARBA" id="ARBA00022525"/>
    </source>
</evidence>
<feature type="non-terminal residue" evidence="6">
    <location>
        <position position="1"/>
    </location>
</feature>
<comment type="subcellular location">
    <subcellularLocation>
        <location evidence="1">Secreted</location>
    </subcellularLocation>
</comment>
<dbReference type="AlphaFoldDB" id="A0ABD0K224"/>
<dbReference type="PROSITE" id="PS50871">
    <property type="entry name" value="C1Q"/>
    <property type="match status" value="1"/>
</dbReference>
<dbReference type="SUPFAM" id="SSF49842">
    <property type="entry name" value="TNF-like"/>
    <property type="match status" value="1"/>
</dbReference>
<protein>
    <recommendedName>
        <fullName evidence="5">C1q domain-containing protein</fullName>
    </recommendedName>
</protein>
<evidence type="ECO:0000256" key="4">
    <source>
        <dbReference type="SAM" id="Coils"/>
    </source>
</evidence>
<evidence type="ECO:0000256" key="1">
    <source>
        <dbReference type="ARBA" id="ARBA00004613"/>
    </source>
</evidence>
<organism evidence="6 7">
    <name type="scientific">Batillaria attramentaria</name>
    <dbReference type="NCBI Taxonomy" id="370345"/>
    <lineage>
        <taxon>Eukaryota</taxon>
        <taxon>Metazoa</taxon>
        <taxon>Spiralia</taxon>
        <taxon>Lophotrochozoa</taxon>
        <taxon>Mollusca</taxon>
        <taxon>Gastropoda</taxon>
        <taxon>Caenogastropoda</taxon>
        <taxon>Sorbeoconcha</taxon>
        <taxon>Cerithioidea</taxon>
        <taxon>Batillariidae</taxon>
        <taxon>Batillaria</taxon>
    </lineage>
</organism>
<dbReference type="Pfam" id="PF00386">
    <property type="entry name" value="C1q"/>
    <property type="match status" value="1"/>
</dbReference>
<reference evidence="6 7" key="1">
    <citation type="journal article" date="2023" name="Sci. Data">
        <title>Genome assembly of the Korean intertidal mud-creeper Batillaria attramentaria.</title>
        <authorList>
            <person name="Patra A.K."/>
            <person name="Ho P.T."/>
            <person name="Jun S."/>
            <person name="Lee S.J."/>
            <person name="Kim Y."/>
            <person name="Won Y.J."/>
        </authorList>
    </citation>
    <scope>NUCLEOTIDE SEQUENCE [LARGE SCALE GENOMIC DNA]</scope>
    <source>
        <strain evidence="6">Wonlab-2016</strain>
    </source>
</reference>
<evidence type="ECO:0000313" key="6">
    <source>
        <dbReference type="EMBL" id="KAK7481447.1"/>
    </source>
</evidence>
<dbReference type="SMART" id="SM00110">
    <property type="entry name" value="C1Q"/>
    <property type="match status" value="1"/>
</dbReference>
<dbReference type="InterPro" id="IPR050822">
    <property type="entry name" value="Cerebellin_Synaptic_Org"/>
</dbReference>
<keyword evidence="3" id="KW-0732">Signal</keyword>
<evidence type="ECO:0000256" key="3">
    <source>
        <dbReference type="ARBA" id="ARBA00022729"/>
    </source>
</evidence>
<keyword evidence="7" id="KW-1185">Reference proteome</keyword>
<accession>A0ABD0K224</accession>
<dbReference type="InterPro" id="IPR008983">
    <property type="entry name" value="Tumour_necrosis_fac-like_dom"/>
</dbReference>
<evidence type="ECO:0000313" key="7">
    <source>
        <dbReference type="Proteomes" id="UP001519460"/>
    </source>
</evidence>
<dbReference type="Proteomes" id="UP001519460">
    <property type="component" value="Unassembled WGS sequence"/>
</dbReference>
<keyword evidence="4" id="KW-0175">Coiled coil</keyword>
<sequence>TPDNRTLPSTFYENGRFVLNVPNPVVGGEYTCVLDQASPATLCVSGDSPLQRGATFNVEGVNVQFALMDARLKAQQEKQAELAAQLQAQLAKNADMETRLTMLQTTEEALVRENARLKQLAESAAANASLLQTKLESSVPQVFFYATPNDPKDLRHAARGVLFDNVKNNAGGGYDNTTGNFTAPVSGLYLFMVTVSVDPTCTNTQCHAGVKLHVQGQSDAEVWALMGSSGSVEVTAHLTAGQHAWVTPVDRVELAQGSSSRYIGRLAKDPESSFSGVLIRLDF</sequence>
<name>A0ABD0K224_9CAEN</name>
<gene>
    <name evidence="6" type="ORF">BaRGS_00027298</name>
</gene>
<dbReference type="PANTHER" id="PTHR22923:SF116">
    <property type="entry name" value="C1Q DOMAIN-CONTAINING PROTEIN"/>
    <property type="match status" value="1"/>
</dbReference>
<dbReference type="Gene3D" id="2.60.120.40">
    <property type="match status" value="1"/>
</dbReference>
<feature type="coiled-coil region" evidence="4">
    <location>
        <begin position="72"/>
        <end position="127"/>
    </location>
</feature>